<dbReference type="Proteomes" id="UP000006035">
    <property type="component" value="Unassembled WGS sequence"/>
</dbReference>
<organism evidence="1 2">
    <name type="scientific">Limosilactobacillus oris F0423</name>
    <dbReference type="NCBI Taxonomy" id="944562"/>
    <lineage>
        <taxon>Bacteria</taxon>
        <taxon>Bacillati</taxon>
        <taxon>Bacillota</taxon>
        <taxon>Bacilli</taxon>
        <taxon>Lactobacillales</taxon>
        <taxon>Lactobacillaceae</taxon>
        <taxon>Limosilactobacillus</taxon>
    </lineage>
</organism>
<sequence>MIKNGNIINHLKANLNFSLYRLIIIRKILELILANSLLFLDRVDCQ</sequence>
<evidence type="ECO:0000313" key="2">
    <source>
        <dbReference type="Proteomes" id="UP000006035"/>
    </source>
</evidence>
<proteinExistence type="predicted"/>
<protein>
    <submittedName>
        <fullName evidence="1">Uncharacterized protein</fullName>
    </submittedName>
</protein>
<dbReference type="EMBL" id="AFTL01000016">
    <property type="protein sequence ID" value="EGS36622.1"/>
    <property type="molecule type" value="Genomic_DNA"/>
</dbReference>
<reference evidence="1 2" key="1">
    <citation type="submission" date="2011-05" db="EMBL/GenBank/DDBJ databases">
        <authorList>
            <person name="Durkin A.S."/>
            <person name="Kim M."/>
            <person name="Radune D."/>
            <person name="Hostetler J."/>
            <person name="Torralba M."/>
            <person name="Gillis M."/>
            <person name="Methe B."/>
            <person name="Sutton G."/>
            <person name="Nelson K.E."/>
        </authorList>
    </citation>
    <scope>NUCLEOTIDE SEQUENCE [LARGE SCALE GENOMIC DNA]</scope>
    <source>
        <strain evidence="1 2">F0423</strain>
    </source>
</reference>
<keyword evidence="2" id="KW-1185">Reference proteome</keyword>
<accession>A0ABN0D458</accession>
<name>A0ABN0D458_9LACO</name>
<comment type="caution">
    <text evidence="1">The sequence shown here is derived from an EMBL/GenBank/DDBJ whole genome shotgun (WGS) entry which is preliminary data.</text>
</comment>
<evidence type="ECO:0000313" key="1">
    <source>
        <dbReference type="EMBL" id="EGS36622.1"/>
    </source>
</evidence>
<gene>
    <name evidence="1" type="ORF">HMPREF9102_0851</name>
</gene>